<comment type="subcellular location">
    <subcellularLocation>
        <location evidence="8">Nucleus outer membrane</location>
        <topology evidence="8">Single-pass type IV membrane protein</topology>
    </subcellularLocation>
</comment>
<evidence type="ECO:0000256" key="9">
    <source>
        <dbReference type="PROSITE-ProRule" id="PRU00385"/>
    </source>
</evidence>
<keyword evidence="7" id="KW-0539">Nucleus</keyword>
<dbReference type="EMBL" id="JAFJMO010000006">
    <property type="protein sequence ID" value="KAJ8274861.1"/>
    <property type="molecule type" value="Genomic_DNA"/>
</dbReference>
<evidence type="ECO:0000256" key="5">
    <source>
        <dbReference type="ARBA" id="ARBA00022989"/>
    </source>
</evidence>
<dbReference type="Proteomes" id="UP001152803">
    <property type="component" value="Unassembled WGS sequence"/>
</dbReference>
<feature type="domain" description="KASH" evidence="13">
    <location>
        <begin position="2508"/>
        <end position="2567"/>
    </location>
</feature>
<proteinExistence type="inferred from homology"/>
<evidence type="ECO:0000256" key="10">
    <source>
        <dbReference type="SAM" id="Coils"/>
    </source>
</evidence>
<keyword evidence="5 12" id="KW-1133">Transmembrane helix</keyword>
<dbReference type="Gene3D" id="1.20.58.60">
    <property type="match status" value="10"/>
</dbReference>
<feature type="compositionally biased region" description="Polar residues" evidence="11">
    <location>
        <begin position="14"/>
        <end position="28"/>
    </location>
</feature>
<dbReference type="GO" id="GO:0005640">
    <property type="term" value="C:nuclear outer membrane"/>
    <property type="evidence" value="ECO:0007669"/>
    <property type="project" value="UniProtKB-SubCell"/>
</dbReference>
<feature type="compositionally biased region" description="Polar residues" evidence="11">
    <location>
        <begin position="513"/>
        <end position="527"/>
    </location>
</feature>
<dbReference type="SMART" id="SM00150">
    <property type="entry name" value="SPEC"/>
    <property type="match status" value="8"/>
</dbReference>
<evidence type="ECO:0000256" key="3">
    <source>
        <dbReference type="ARBA" id="ARBA00022692"/>
    </source>
</evidence>
<feature type="transmembrane region" description="Helical" evidence="12">
    <location>
        <begin position="2514"/>
        <end position="2538"/>
    </location>
</feature>
<evidence type="ECO:0000256" key="1">
    <source>
        <dbReference type="ARBA" id="ARBA00008619"/>
    </source>
</evidence>
<dbReference type="SMART" id="SM01249">
    <property type="entry name" value="KASH"/>
    <property type="match status" value="1"/>
</dbReference>
<evidence type="ECO:0000256" key="11">
    <source>
        <dbReference type="SAM" id="MobiDB-lite"/>
    </source>
</evidence>
<evidence type="ECO:0000256" key="8">
    <source>
        <dbReference type="ARBA" id="ARBA00046312"/>
    </source>
</evidence>
<feature type="region of interest" description="Disordered" evidence="11">
    <location>
        <begin position="2080"/>
        <end position="2106"/>
    </location>
</feature>
<sequence>MTVEILSIPDKTDSTTGKSVSKPKTTVSEPEMTVEILSIPDKTDLTTGKPVSKPKTTVSEPEITVEILSIPDKTDSTTGKTVTEEKVSVTVSKEPVAVLDKTGKVSKDTLALKKEIVAPPKRTVSDPEMTVEILSIPDKTDSTTEKTVTEEKPSVTVSMETVTVFDKTRKDTLAIKKETQSKTKTTVSESEMTMEILSIPDKTDSTTQKTVTVEKESVPVSQETAAVLDKTGKDTKDTLEIKETVSKPKTTVSETVITVEILSIPTETDSTTEKTVTVEKASLSAKKDTVSASKTTFSEPEMTVEILSIPKETDTTPKKAVTVKQATFKTQGLVLNEGFEMTSQDTDTTSSALAPCQLGPSQDVLKSYWEWTVLPEEGSQLHPKGPPPASLAKDIDKQQLFTCQELGLELKEQRALLGDIVGHCGVTRPPCLSSDSQTHAGSHPEPIGGSAAQRERAILQSQLEEKLTAMDKLGKGILLQVAVRSQMELWKPESQAPAQSGEILTKHVPPSSAGDTGTQDTVFSSGGSWKEEQRGSVELLQGFSEQLQGLTSLVELGRERLVRSQQLLHSRAHLQTLLNGHKKFFRALGAHAAVLGHLRQRIPAAEQGRVQGAKAELEQDVRDLQLLAVEEGAQLQRTLEAWTQWDKSSSQVAELLQDMEAHLPSGGPPEEMERQLATYKELKGVLEENESRLYQALDLGRGLQSGGRCEGVDTALRRLETHWLAVRRRVVQGQVHAEEMVGLWSRFQQDSVMLCEWMAGARQRLQSWREQTATPPPKLLAELLELAKETEAMSSLKESVSRTGAQLEQLKGDDASGLQTQLEQLEQCWADLQAAQPVAREQLHKLLMEKLSVEEVMVELGGWMEGVEARLAEDRQRIQQASSTTTLSPLLQHCQECKVEMASHQLSLDFARQAVVQTSGKDVCVRRYERLNLAEQLGALHLRWLSLKGTLATQTRQLEQLQQICADGESRLLTLRSWITGQRKRMEDLPRPSSLSQAKRLVEECKDTEQTLKLKSAELQELRDSCQSGQGGEEQQSHRAFISQTDTVLQDFTAVSQQISLVHSALLEVVRQWEGIEGALGETALRTAKTSHALDLALIPQLSPQTLQGHIHRLQLLQEEVREGEEAWEDLIRTWSSLRSSVSPAAALLLSQRLEEDKTRRAAVSQQVTEELLKAQALIELWAAYVRLSEPCLLQLCQCQDQLGALLSNPPQQDRELEGFQAKIKAVSELQAGMEDLHSSLGAVLEASNKLSGQMEPQASVFITSETLFLSQGVAQLARALPLRQKQLQGKLDLLQEYHRRLDSLEKYLKSFECKLESTSKHEQDLKVLQGDLLQMTAMTSALDRLNQLRCAVTLSSGVADRLQDLRTRWPLAFSRAMAMCHELHAEALVRQSFQQKCETCRCFLEDMEQSLPREDDARPSSDLLPQQLTIQRMLQVRVSMGCQILHSVITDGLDLLDRGQVEDRCGLIRKLAQQMERWQGTVQRAQQWGVWVQGLMGQRDVYASGWRMLRNLLSDTDHLLSSSGPALCSLPQLHQSLEEFKLVETQFQQHQGIYLQTLEAGRSLLPVQPQLQEELTALQEAWERTQGIVGQQRTHTEAVLQNWECCQTRLVDSRQRLEELKDRLNQLMPDLWEELQTTQKLTKEHEDALEDWSGGQAELTEKRADLACRVTADDITLLQAPEQGLRSQWEELRRKVSLREQETDDRLGAWSVFKENKKWLCDWLLQMESMVAYGTHLTSAEMAEKLNKDCMEDMKCVSENKAHLKELGEGLIIACDGAMATKIKGMLKDMEDQWERVSDCIMSREKQLQQRQERVQQLRRSLHGLQTQLSCAEGQLVTPLLYSVCHSDEIQKRLVEQHALEQDVERLSECMAPVIALCSARDTVSSRSDAENARVCESLERRWSYAHTLCTKRRNRIEETQRLWHEILNDLSRFEDWLKTAEKNTGAEEEVEKFEALQREVQEHFAQLELLNVQYQRLAWDNLTDTAGSLSVTVHEVNQRWDALWQQMEATNRKLKVVTEQPELSGQALGGGAVLVGGSGQEESESEEAGPPIQQAVARMLAIHGTMSVPGISVTEPTSKLSLESQQGATPGLGGLSSHTSTPSKQGYIKEDEQLLDSHLAATPTASQCKGPVVFETTIPWTVGSSMLKHVTLPKAATLCYPGAQVLDINSTIRSALLEYPSASAVVVHEEMMLECSGSIERVRKVSLILDDEDESAEVQGLTGLTTADKQSGVIQRWEVLQAQSPPARPRNQPQPSSDLQDVTVWLARVKPELERLQAPEPSASLSVQDMEARVKRLKKMQRTFDRYKGVVIALNLSGQKPQQTGVDVATEAGLRDMNQAWVMACILLDQWKEKLCRALMRCKEFHQTLHSMLLWLADAESRCLAVDVHDPALKPAALRERGRTLTALEQELQVRQRQVCSLQEISSQLLYEGVAEGGKVGTDSTETLEKLQVIGNKLQVLLRQVAQDRQVVQERLEQEGDAEATEAAGDSDMKRGPERRDPSPPRSFFARVWRAAFPLHLLLLLLIMLACLVPAWEEDNTCTWSNNFARSFYPMLHYTNGPPPT</sequence>
<feature type="coiled-coil region" evidence="10">
    <location>
        <begin position="1948"/>
        <end position="1975"/>
    </location>
</feature>
<comment type="similarity">
    <text evidence="1">Belongs to the nesprin family.</text>
</comment>
<dbReference type="PROSITE" id="PS51049">
    <property type="entry name" value="KASH"/>
    <property type="match status" value="1"/>
</dbReference>
<gene>
    <name evidence="14" type="ORF">COCON_G00094860</name>
</gene>
<keyword evidence="3 9" id="KW-0812">Transmembrane</keyword>
<evidence type="ECO:0000256" key="6">
    <source>
        <dbReference type="ARBA" id="ARBA00023136"/>
    </source>
</evidence>
<dbReference type="Pfam" id="PF10541">
    <property type="entry name" value="KASH"/>
    <property type="match status" value="1"/>
</dbReference>
<evidence type="ECO:0000256" key="7">
    <source>
        <dbReference type="ARBA" id="ARBA00023242"/>
    </source>
</evidence>
<feature type="region of interest" description="Disordered" evidence="11">
    <location>
        <begin position="40"/>
        <end position="59"/>
    </location>
</feature>
<reference evidence="14" key="1">
    <citation type="journal article" date="2023" name="Science">
        <title>Genome structures resolve the early diversification of teleost fishes.</title>
        <authorList>
            <person name="Parey E."/>
            <person name="Louis A."/>
            <person name="Montfort J."/>
            <person name="Bouchez O."/>
            <person name="Roques C."/>
            <person name="Iampietro C."/>
            <person name="Lluch J."/>
            <person name="Castinel A."/>
            <person name="Donnadieu C."/>
            <person name="Desvignes T."/>
            <person name="Floi Bucao C."/>
            <person name="Jouanno E."/>
            <person name="Wen M."/>
            <person name="Mejri S."/>
            <person name="Dirks R."/>
            <person name="Jansen H."/>
            <person name="Henkel C."/>
            <person name="Chen W.J."/>
            <person name="Zahm M."/>
            <person name="Cabau C."/>
            <person name="Klopp C."/>
            <person name="Thompson A.W."/>
            <person name="Robinson-Rechavi M."/>
            <person name="Braasch I."/>
            <person name="Lecointre G."/>
            <person name="Bobe J."/>
            <person name="Postlethwait J.H."/>
            <person name="Berthelot C."/>
            <person name="Roest Crollius H."/>
            <person name="Guiguen Y."/>
        </authorList>
    </citation>
    <scope>NUCLEOTIDE SEQUENCE</scope>
    <source>
        <strain evidence="14">Concon-B</strain>
    </source>
</reference>
<evidence type="ECO:0000313" key="14">
    <source>
        <dbReference type="EMBL" id="KAJ8274861.1"/>
    </source>
</evidence>
<evidence type="ECO:0000256" key="4">
    <source>
        <dbReference type="ARBA" id="ARBA00022737"/>
    </source>
</evidence>
<keyword evidence="10" id="KW-0175">Coiled coil</keyword>
<feature type="compositionally biased region" description="Basic and acidic residues" evidence="11">
    <location>
        <begin position="2493"/>
        <end position="2505"/>
    </location>
</feature>
<accession>A0A9Q1DMQ2</accession>
<name>A0A9Q1DMQ2_CONCO</name>
<keyword evidence="4" id="KW-0677">Repeat</keyword>
<keyword evidence="2" id="KW-0597">Phosphoprotein</keyword>
<evidence type="ECO:0000256" key="2">
    <source>
        <dbReference type="ARBA" id="ARBA00022553"/>
    </source>
</evidence>
<dbReference type="SUPFAM" id="SSF46966">
    <property type="entry name" value="Spectrin repeat"/>
    <property type="match status" value="9"/>
</dbReference>
<evidence type="ECO:0000259" key="13">
    <source>
        <dbReference type="PROSITE" id="PS51049"/>
    </source>
</evidence>
<feature type="coiled-coil region" evidence="10">
    <location>
        <begin position="998"/>
        <end position="1025"/>
    </location>
</feature>
<feature type="compositionally biased region" description="Gly residues" evidence="11">
    <location>
        <begin position="2029"/>
        <end position="2041"/>
    </location>
</feature>
<feature type="region of interest" description="Disordered" evidence="11">
    <location>
        <begin position="1"/>
        <end position="30"/>
    </location>
</feature>
<feature type="coiled-coil region" evidence="10">
    <location>
        <begin position="1802"/>
        <end position="1836"/>
    </location>
</feature>
<evidence type="ECO:0000256" key="12">
    <source>
        <dbReference type="SAM" id="Phobius"/>
    </source>
</evidence>
<dbReference type="PANTHER" id="PTHR14514">
    <property type="entry name" value="PKA ANCHORING PROTEIN"/>
    <property type="match status" value="1"/>
</dbReference>
<keyword evidence="15" id="KW-1185">Reference proteome</keyword>
<organism evidence="14 15">
    <name type="scientific">Conger conger</name>
    <name type="common">Conger eel</name>
    <name type="synonym">Muraena conger</name>
    <dbReference type="NCBI Taxonomy" id="82655"/>
    <lineage>
        <taxon>Eukaryota</taxon>
        <taxon>Metazoa</taxon>
        <taxon>Chordata</taxon>
        <taxon>Craniata</taxon>
        <taxon>Vertebrata</taxon>
        <taxon>Euteleostomi</taxon>
        <taxon>Actinopterygii</taxon>
        <taxon>Neopterygii</taxon>
        <taxon>Teleostei</taxon>
        <taxon>Anguilliformes</taxon>
        <taxon>Congridae</taxon>
        <taxon>Conger</taxon>
    </lineage>
</organism>
<dbReference type="FunFam" id="1.20.58.60:FF:000126">
    <property type="entry name" value="Spectrin repeat containing, nuclear envelope 1a"/>
    <property type="match status" value="1"/>
</dbReference>
<dbReference type="InterPro" id="IPR018159">
    <property type="entry name" value="Spectrin/alpha-actinin"/>
</dbReference>
<feature type="region of interest" description="Disordered" evidence="11">
    <location>
        <begin position="2029"/>
        <end position="2052"/>
    </location>
</feature>
<protein>
    <recommendedName>
        <fullName evidence="13">KASH domain-containing protein</fullName>
    </recommendedName>
</protein>
<dbReference type="OrthoDB" id="18853at2759"/>
<feature type="topological domain" description="Cytoplasmic" evidence="9">
    <location>
        <begin position="1"/>
        <end position="2516"/>
    </location>
</feature>
<feature type="region of interest" description="Disordered" evidence="11">
    <location>
        <begin position="2478"/>
        <end position="2507"/>
    </location>
</feature>
<dbReference type="PANTHER" id="PTHR14514:SF4">
    <property type="entry name" value="NESPRIN-2"/>
    <property type="match status" value="1"/>
</dbReference>
<comment type="caution">
    <text evidence="14">The sequence shown here is derived from an EMBL/GenBank/DDBJ whole genome shotgun (WGS) entry which is preliminary data.</text>
</comment>
<feature type="compositionally biased region" description="Polar residues" evidence="11">
    <location>
        <begin position="2080"/>
        <end position="2090"/>
    </location>
</feature>
<keyword evidence="6 9" id="KW-0472">Membrane</keyword>
<feature type="topological domain" description="Perinuclear space" evidence="9">
    <location>
        <begin position="2538"/>
        <end position="2567"/>
    </location>
</feature>
<feature type="region of interest" description="Disordered" evidence="11">
    <location>
        <begin position="492"/>
        <end position="528"/>
    </location>
</feature>
<evidence type="ECO:0000313" key="15">
    <source>
        <dbReference type="Proteomes" id="UP001152803"/>
    </source>
</evidence>
<dbReference type="InterPro" id="IPR012315">
    <property type="entry name" value="KASH"/>
</dbReference>
<dbReference type="Gene3D" id="3.40.50.12690">
    <property type="match status" value="1"/>
</dbReference>
<feature type="region of interest" description="Disordered" evidence="11">
    <location>
        <begin position="432"/>
        <end position="453"/>
    </location>
</feature>